<name>A0A6M3Y220_9ZZZZ</name>
<gene>
    <name evidence="1" type="ORF">TM448B07355_0004</name>
</gene>
<dbReference type="AlphaFoldDB" id="A0A6M3Y220"/>
<reference evidence="1" key="1">
    <citation type="submission" date="2020-03" db="EMBL/GenBank/DDBJ databases">
        <title>The deep terrestrial virosphere.</title>
        <authorList>
            <person name="Holmfeldt K."/>
            <person name="Nilsson E."/>
            <person name="Simone D."/>
            <person name="Lopez-Fernandez M."/>
            <person name="Wu X."/>
            <person name="de Brujin I."/>
            <person name="Lundin D."/>
            <person name="Andersson A."/>
            <person name="Bertilsson S."/>
            <person name="Dopson M."/>
        </authorList>
    </citation>
    <scope>NUCLEOTIDE SEQUENCE</scope>
    <source>
        <strain evidence="1">TM448B07355</strain>
    </source>
</reference>
<proteinExistence type="predicted"/>
<protein>
    <submittedName>
        <fullName evidence="1">Uncharacterized protein</fullName>
    </submittedName>
</protein>
<dbReference type="EMBL" id="MT145167">
    <property type="protein sequence ID" value="QJI04299.1"/>
    <property type="molecule type" value="Genomic_DNA"/>
</dbReference>
<evidence type="ECO:0000313" key="1">
    <source>
        <dbReference type="EMBL" id="QJI04299.1"/>
    </source>
</evidence>
<accession>A0A6M3Y220</accession>
<organism evidence="1">
    <name type="scientific">viral metagenome</name>
    <dbReference type="NCBI Taxonomy" id="1070528"/>
    <lineage>
        <taxon>unclassified sequences</taxon>
        <taxon>metagenomes</taxon>
        <taxon>organismal metagenomes</taxon>
    </lineage>
</organism>
<sequence>MQFVRYVLTKTQLTQNNMKTTNQLPKYKKELINLFYDTLAGNTNYPQIKPNQIKNCEVSYTEDEIPYMTFEMTNRQKISFFIQ</sequence>